<evidence type="ECO:0000256" key="2">
    <source>
        <dbReference type="SAM" id="MobiDB-lite"/>
    </source>
</evidence>
<protein>
    <submittedName>
        <fullName evidence="3">Uncharacterized protein</fullName>
    </submittedName>
</protein>
<reference evidence="3" key="2">
    <citation type="submission" date="2022-06" db="UniProtKB">
        <authorList>
            <consortium name="EnsemblMetazoa"/>
        </authorList>
    </citation>
    <scope>IDENTIFICATION</scope>
    <source>
        <strain evidence="3">DF5081</strain>
    </source>
</reference>
<dbReference type="AlphaFoldDB" id="A0A8R1HHL7"/>
<name>A0A8R1HHL7_CAEJA</name>
<organism evidence="3 4">
    <name type="scientific">Caenorhabditis japonica</name>
    <dbReference type="NCBI Taxonomy" id="281687"/>
    <lineage>
        <taxon>Eukaryota</taxon>
        <taxon>Metazoa</taxon>
        <taxon>Ecdysozoa</taxon>
        <taxon>Nematoda</taxon>
        <taxon>Chromadorea</taxon>
        <taxon>Rhabditida</taxon>
        <taxon>Rhabditina</taxon>
        <taxon>Rhabditomorpha</taxon>
        <taxon>Rhabditoidea</taxon>
        <taxon>Rhabditidae</taxon>
        <taxon>Peloderinae</taxon>
        <taxon>Caenorhabditis</taxon>
    </lineage>
</organism>
<dbReference type="Gene3D" id="2.40.70.10">
    <property type="entry name" value="Acid Proteases"/>
    <property type="match status" value="1"/>
</dbReference>
<sequence length="265" mass="29149">MDGLPKVVQTNDEAVRNHQIQQRPAHVKAAVTEDLQAQLEMYRQQVAELQRINEALLSEQQDARDVRSLAWPAKKNQSVEESTITVAGQSFSRRIGVPKLHQASAPHAVGLGGNEVRMAGAAFVTSSIGSQKLVHRVHFSNGECTPEGPRDYNIILGNDLLAQLPRFSIDYNKSIFHMGGENLPIGSRHNTCIPQKISSSDENNGGKFVTEGEAVANNDTDSGNGDRHEDVVRNHEPTETETSTDTTPVRSNPQRQRKPSAKFKT</sequence>
<proteinExistence type="predicted"/>
<feature type="compositionally biased region" description="Basic and acidic residues" evidence="2">
    <location>
        <begin position="224"/>
        <end position="238"/>
    </location>
</feature>
<feature type="region of interest" description="Disordered" evidence="2">
    <location>
        <begin position="214"/>
        <end position="265"/>
    </location>
</feature>
<evidence type="ECO:0000313" key="3">
    <source>
        <dbReference type="EnsemblMetazoa" id="CJA01828a.1"/>
    </source>
</evidence>
<reference evidence="4" key="1">
    <citation type="submission" date="2010-08" db="EMBL/GenBank/DDBJ databases">
        <authorList>
            <consortium name="Caenorhabditis japonica Sequencing Consortium"/>
            <person name="Wilson R.K."/>
        </authorList>
    </citation>
    <scope>NUCLEOTIDE SEQUENCE [LARGE SCALE GENOMIC DNA]</scope>
    <source>
        <strain evidence="4">DF5081</strain>
    </source>
</reference>
<dbReference type="InterPro" id="IPR021109">
    <property type="entry name" value="Peptidase_aspartic_dom_sf"/>
</dbReference>
<accession>A0A8R1HHL7</accession>
<evidence type="ECO:0000256" key="1">
    <source>
        <dbReference type="SAM" id="Coils"/>
    </source>
</evidence>
<dbReference type="EnsemblMetazoa" id="CJA01828a.1">
    <property type="protein sequence ID" value="CJA01828a.1"/>
    <property type="gene ID" value="WBGene00121032"/>
</dbReference>
<feature type="coiled-coil region" evidence="1">
    <location>
        <begin position="32"/>
        <end position="59"/>
    </location>
</feature>
<evidence type="ECO:0000313" key="4">
    <source>
        <dbReference type="Proteomes" id="UP000005237"/>
    </source>
</evidence>
<feature type="compositionally biased region" description="Basic residues" evidence="2">
    <location>
        <begin position="255"/>
        <end position="265"/>
    </location>
</feature>
<keyword evidence="1" id="KW-0175">Coiled coil</keyword>
<keyword evidence="4" id="KW-1185">Reference proteome</keyword>
<dbReference type="Proteomes" id="UP000005237">
    <property type="component" value="Unassembled WGS sequence"/>
</dbReference>